<dbReference type="OrthoDB" id="9803828at2"/>
<dbReference type="PANTHER" id="PTHR48081">
    <property type="entry name" value="AB HYDROLASE SUPERFAMILY PROTEIN C4A8.06C"/>
    <property type="match status" value="1"/>
</dbReference>
<dbReference type="SUPFAM" id="SSF53474">
    <property type="entry name" value="alpha/beta-Hydrolases"/>
    <property type="match status" value="1"/>
</dbReference>
<evidence type="ECO:0000313" key="5">
    <source>
        <dbReference type="EMBL" id="QDZ15324.1"/>
    </source>
</evidence>
<keyword evidence="2 5" id="KW-0378">Hydrolase</keyword>
<evidence type="ECO:0000256" key="2">
    <source>
        <dbReference type="ARBA" id="ARBA00022801"/>
    </source>
</evidence>
<evidence type="ECO:0000259" key="4">
    <source>
        <dbReference type="Pfam" id="PF07859"/>
    </source>
</evidence>
<evidence type="ECO:0000256" key="3">
    <source>
        <dbReference type="PROSITE-ProRule" id="PRU10038"/>
    </source>
</evidence>
<dbReference type="EMBL" id="CP042305">
    <property type="protein sequence ID" value="QDZ15324.1"/>
    <property type="molecule type" value="Genomic_DNA"/>
</dbReference>
<dbReference type="PROSITE" id="PS01174">
    <property type="entry name" value="LIPASE_GDXG_SER"/>
    <property type="match status" value="1"/>
</dbReference>
<dbReference type="KEGG" id="huw:FPZ11_11615"/>
<evidence type="ECO:0000256" key="1">
    <source>
        <dbReference type="ARBA" id="ARBA00010515"/>
    </source>
</evidence>
<name>A0A5B8M5U9_9MICO</name>
<feature type="active site" evidence="3">
    <location>
        <position position="180"/>
    </location>
</feature>
<protein>
    <submittedName>
        <fullName evidence="5">Alpha/beta hydrolase</fullName>
    </submittedName>
</protein>
<dbReference type="Pfam" id="PF07859">
    <property type="entry name" value="Abhydrolase_3"/>
    <property type="match status" value="1"/>
</dbReference>
<dbReference type="InterPro" id="IPR029058">
    <property type="entry name" value="AB_hydrolase_fold"/>
</dbReference>
<dbReference type="Gene3D" id="3.40.50.1820">
    <property type="entry name" value="alpha/beta hydrolase"/>
    <property type="match status" value="1"/>
</dbReference>
<dbReference type="InterPro" id="IPR033140">
    <property type="entry name" value="Lipase_GDXG_put_SER_AS"/>
</dbReference>
<comment type="similarity">
    <text evidence="1">Belongs to the 'GDXG' lipolytic enzyme family.</text>
</comment>
<dbReference type="GO" id="GO:0016787">
    <property type="term" value="F:hydrolase activity"/>
    <property type="evidence" value="ECO:0007669"/>
    <property type="project" value="UniProtKB-KW"/>
</dbReference>
<dbReference type="Proteomes" id="UP000320216">
    <property type="component" value="Chromosome"/>
</dbReference>
<accession>A0A5B8M5U9</accession>
<organism evidence="5 6">
    <name type="scientific">Humibacter ginsenosidimutans</name>
    <dbReference type="NCBI Taxonomy" id="2599293"/>
    <lineage>
        <taxon>Bacteria</taxon>
        <taxon>Bacillati</taxon>
        <taxon>Actinomycetota</taxon>
        <taxon>Actinomycetes</taxon>
        <taxon>Micrococcales</taxon>
        <taxon>Microbacteriaceae</taxon>
        <taxon>Humibacter</taxon>
    </lineage>
</organism>
<proteinExistence type="inferred from homology"/>
<dbReference type="InterPro" id="IPR050300">
    <property type="entry name" value="GDXG_lipolytic_enzyme"/>
</dbReference>
<evidence type="ECO:0000313" key="6">
    <source>
        <dbReference type="Proteomes" id="UP000320216"/>
    </source>
</evidence>
<dbReference type="PANTHER" id="PTHR48081:SF33">
    <property type="entry name" value="KYNURENINE FORMAMIDASE"/>
    <property type="match status" value="1"/>
</dbReference>
<keyword evidence="6" id="KW-1185">Reference proteome</keyword>
<dbReference type="InterPro" id="IPR013094">
    <property type="entry name" value="AB_hydrolase_3"/>
</dbReference>
<dbReference type="RefSeq" id="WP_146321091.1">
    <property type="nucleotide sequence ID" value="NZ_CP042305.1"/>
</dbReference>
<sequence>MTDVTDEAPIRPADELTGWPRTRFRLLGLWIAVAVRMRAPVWMTLPAIRSVGPLLEDRTLVPAMAAIAPQDVRRTLDVRYGRSPAELLDVFRPFDAHGPLPVVVWVHGGGWIGGTKNDLRPYLAVLASHGFAVVGVDYTWAPEAHYPTQVVQASRAVEWVRSHAAALGIDPHRLILAGDSAGAHIAAQLARGLTDAGYAARAGLRLAPVPVPSIRGAVLTSGPFRLGPSKRDATMGAFGDLLLRAYTGHRDYLRVPMLRTASLVDDLDASFPPAFVSAGTTDPMLADSVALARALDGHGVPVEEAFFPADHDPELPHEFAVDLRRPEARDVLERIADFVRRRTAELPGASIDE</sequence>
<gene>
    <name evidence="5" type="ORF">FPZ11_11615</name>
</gene>
<dbReference type="AlphaFoldDB" id="A0A5B8M5U9"/>
<reference evidence="5 6" key="1">
    <citation type="submission" date="2019-07" db="EMBL/GenBank/DDBJ databases">
        <title>Full genome sequence of Humibacter sp. WJ7-1.</title>
        <authorList>
            <person name="Im W.-T."/>
        </authorList>
    </citation>
    <scope>NUCLEOTIDE SEQUENCE [LARGE SCALE GENOMIC DNA]</scope>
    <source>
        <strain evidence="5 6">WJ7-1</strain>
    </source>
</reference>
<feature type="domain" description="Alpha/beta hydrolase fold-3" evidence="4">
    <location>
        <begin position="103"/>
        <end position="308"/>
    </location>
</feature>